<organism evidence="1 2">
    <name type="scientific">Habropoda laboriosa</name>
    <dbReference type="NCBI Taxonomy" id="597456"/>
    <lineage>
        <taxon>Eukaryota</taxon>
        <taxon>Metazoa</taxon>
        <taxon>Ecdysozoa</taxon>
        <taxon>Arthropoda</taxon>
        <taxon>Hexapoda</taxon>
        <taxon>Insecta</taxon>
        <taxon>Pterygota</taxon>
        <taxon>Neoptera</taxon>
        <taxon>Endopterygota</taxon>
        <taxon>Hymenoptera</taxon>
        <taxon>Apocrita</taxon>
        <taxon>Aculeata</taxon>
        <taxon>Apoidea</taxon>
        <taxon>Anthophila</taxon>
        <taxon>Apidae</taxon>
        <taxon>Habropoda</taxon>
    </lineage>
</organism>
<evidence type="ECO:0000313" key="2">
    <source>
        <dbReference type="Proteomes" id="UP000053825"/>
    </source>
</evidence>
<gene>
    <name evidence="1" type="ORF">WH47_08960</name>
</gene>
<keyword evidence="2" id="KW-1185">Reference proteome</keyword>
<accession>A0A0L7R6P9</accession>
<dbReference type="EMBL" id="KQ414646">
    <property type="protein sequence ID" value="KOC66567.1"/>
    <property type="molecule type" value="Genomic_DNA"/>
</dbReference>
<name>A0A0L7R6P9_9HYME</name>
<dbReference type="Proteomes" id="UP000053825">
    <property type="component" value="Unassembled WGS sequence"/>
</dbReference>
<evidence type="ECO:0000313" key="1">
    <source>
        <dbReference type="EMBL" id="KOC66567.1"/>
    </source>
</evidence>
<sequence length="79" mass="9282">MCTFNNWVNSDPASVIQELIGELDVFRKKEKIERERCVTSAREKECLTKYICENRQIVKKKKKSEHESAWCLVSSESNE</sequence>
<protein>
    <submittedName>
        <fullName evidence="1">Uncharacterized protein</fullName>
    </submittedName>
</protein>
<proteinExistence type="predicted"/>
<dbReference type="AlphaFoldDB" id="A0A0L7R6P9"/>
<reference evidence="1 2" key="1">
    <citation type="submission" date="2015-07" db="EMBL/GenBank/DDBJ databases">
        <title>The genome of Habropoda laboriosa.</title>
        <authorList>
            <person name="Pan H."/>
            <person name="Kapheim K."/>
        </authorList>
    </citation>
    <scope>NUCLEOTIDE SEQUENCE [LARGE SCALE GENOMIC DNA]</scope>
    <source>
        <strain evidence="1">0110345459</strain>
    </source>
</reference>